<dbReference type="Pfam" id="PF00646">
    <property type="entry name" value="F-box"/>
    <property type="match status" value="1"/>
</dbReference>
<organism evidence="3 4">
    <name type="scientific">Exophiala bonariae</name>
    <dbReference type="NCBI Taxonomy" id="1690606"/>
    <lineage>
        <taxon>Eukaryota</taxon>
        <taxon>Fungi</taxon>
        <taxon>Dikarya</taxon>
        <taxon>Ascomycota</taxon>
        <taxon>Pezizomycotina</taxon>
        <taxon>Eurotiomycetes</taxon>
        <taxon>Chaetothyriomycetidae</taxon>
        <taxon>Chaetothyriales</taxon>
        <taxon>Herpotrichiellaceae</taxon>
        <taxon>Exophiala</taxon>
    </lineage>
</organism>
<proteinExistence type="predicted"/>
<evidence type="ECO:0000313" key="3">
    <source>
        <dbReference type="EMBL" id="KAK5058684.1"/>
    </source>
</evidence>
<dbReference type="RefSeq" id="XP_064709207.1">
    <property type="nucleotide sequence ID" value="XM_064854481.1"/>
</dbReference>
<dbReference type="SUPFAM" id="SSF81383">
    <property type="entry name" value="F-box domain"/>
    <property type="match status" value="1"/>
</dbReference>
<dbReference type="InterPro" id="IPR001810">
    <property type="entry name" value="F-box_dom"/>
</dbReference>
<dbReference type="GeneID" id="89979102"/>
<sequence length="317" mass="36664">MSTTAVVPTAELHKTVEEPKPLVEPTLLDLLMGLPEEVLNVIYSFLDIVSLERFSRSSKTFNDMTAAFMFQKIHVMDFTMIYRIRVPDWKCKLLLQEMSECSRLRYTTEVLYLPQEIAASPRYFSLFRKCVPNLTYLCTSGMRLRLTQSTVLVLQLPGLGVDEKPMDAINQLAILLTHMPKVRTVELPHPMSANLYPEPLTTEGDFETEAAAQRTHFQGRAARILSTKYRHIQHVGVQQVIYPEDLHDVKPVVSYRLTPPPPKIPTPPRPDPAPVLDHQIVDDRDEMMRQFRLQQVSAWDHPPNQRRRQFIRREHVD</sequence>
<comment type="caution">
    <text evidence="3">The sequence shown here is derived from an EMBL/GenBank/DDBJ whole genome shotgun (WGS) entry which is preliminary data.</text>
</comment>
<dbReference type="AlphaFoldDB" id="A0AAV9NLH5"/>
<dbReference type="EMBL" id="JAVRRD010000005">
    <property type="protein sequence ID" value="KAK5058684.1"/>
    <property type="molecule type" value="Genomic_DNA"/>
</dbReference>
<name>A0AAV9NLH5_9EURO</name>
<protein>
    <recommendedName>
        <fullName evidence="2">F-box domain-containing protein</fullName>
    </recommendedName>
</protein>
<reference evidence="3 4" key="1">
    <citation type="submission" date="2023-08" db="EMBL/GenBank/DDBJ databases">
        <title>Black Yeasts Isolated from many extreme environments.</title>
        <authorList>
            <person name="Coleine C."/>
            <person name="Stajich J.E."/>
            <person name="Selbmann L."/>
        </authorList>
    </citation>
    <scope>NUCLEOTIDE SEQUENCE [LARGE SCALE GENOMIC DNA]</scope>
    <source>
        <strain evidence="3 4">CCFEE 5792</strain>
    </source>
</reference>
<dbReference type="Proteomes" id="UP001358417">
    <property type="component" value="Unassembled WGS sequence"/>
</dbReference>
<dbReference type="CDD" id="cd09917">
    <property type="entry name" value="F-box_SF"/>
    <property type="match status" value="1"/>
</dbReference>
<dbReference type="PROSITE" id="PS50181">
    <property type="entry name" value="FBOX"/>
    <property type="match status" value="1"/>
</dbReference>
<feature type="domain" description="F-box" evidence="2">
    <location>
        <begin position="28"/>
        <end position="73"/>
    </location>
</feature>
<evidence type="ECO:0000256" key="1">
    <source>
        <dbReference type="SAM" id="MobiDB-lite"/>
    </source>
</evidence>
<evidence type="ECO:0000259" key="2">
    <source>
        <dbReference type="PROSITE" id="PS50181"/>
    </source>
</evidence>
<dbReference type="InterPro" id="IPR036047">
    <property type="entry name" value="F-box-like_dom_sf"/>
</dbReference>
<evidence type="ECO:0000313" key="4">
    <source>
        <dbReference type="Proteomes" id="UP001358417"/>
    </source>
</evidence>
<accession>A0AAV9NLH5</accession>
<gene>
    <name evidence="3" type="ORF">LTR84_010948</name>
</gene>
<feature type="region of interest" description="Disordered" evidence="1">
    <location>
        <begin position="297"/>
        <end position="317"/>
    </location>
</feature>
<keyword evidence="4" id="KW-1185">Reference proteome</keyword>